<evidence type="ECO:0000313" key="3">
    <source>
        <dbReference type="Proteomes" id="UP000321570"/>
    </source>
</evidence>
<sequence length="113" mass="12917">MRLAMLILVAASPVACIRSVLTALTESFLLSALIVVLTPVFIERTVSMKVKITTKLALRFITLRIRVPSLRMRLRRRVIFELLDLACSIFIIFSYIRVGNETSKVIVFIYQMI</sequence>
<reference evidence="2 3" key="1">
    <citation type="submission" date="2019-07" db="EMBL/GenBank/DDBJ databases">
        <authorList>
            <person name="Jastrzebski P J."/>
            <person name="Paukszto L."/>
            <person name="Jastrzebski P J."/>
        </authorList>
    </citation>
    <scope>NUCLEOTIDE SEQUENCE [LARGE SCALE GENOMIC DNA]</scope>
    <source>
        <strain evidence="2 3">WMS-il1</strain>
    </source>
</reference>
<dbReference type="AlphaFoldDB" id="A0A564Y7R4"/>
<evidence type="ECO:0000313" key="2">
    <source>
        <dbReference type="EMBL" id="VUZ43206.1"/>
    </source>
</evidence>
<proteinExistence type="predicted"/>
<dbReference type="Proteomes" id="UP000321570">
    <property type="component" value="Unassembled WGS sequence"/>
</dbReference>
<keyword evidence="1" id="KW-0472">Membrane</keyword>
<feature type="transmembrane region" description="Helical" evidence="1">
    <location>
        <begin position="78"/>
        <end position="96"/>
    </location>
</feature>
<dbReference type="EMBL" id="CABIJS010000111">
    <property type="protein sequence ID" value="VUZ43206.1"/>
    <property type="molecule type" value="Genomic_DNA"/>
</dbReference>
<keyword evidence="1" id="KW-0812">Transmembrane</keyword>
<organism evidence="2 3">
    <name type="scientific">Hymenolepis diminuta</name>
    <name type="common">Rat tapeworm</name>
    <dbReference type="NCBI Taxonomy" id="6216"/>
    <lineage>
        <taxon>Eukaryota</taxon>
        <taxon>Metazoa</taxon>
        <taxon>Spiralia</taxon>
        <taxon>Lophotrochozoa</taxon>
        <taxon>Platyhelminthes</taxon>
        <taxon>Cestoda</taxon>
        <taxon>Eucestoda</taxon>
        <taxon>Cyclophyllidea</taxon>
        <taxon>Hymenolepididae</taxon>
        <taxon>Hymenolepis</taxon>
    </lineage>
</organism>
<feature type="transmembrane region" description="Helical" evidence="1">
    <location>
        <begin position="26"/>
        <end position="42"/>
    </location>
</feature>
<keyword evidence="3" id="KW-1185">Reference proteome</keyword>
<keyword evidence="1" id="KW-1133">Transmembrane helix</keyword>
<name>A0A564Y7R4_HYMDI</name>
<protein>
    <submittedName>
        <fullName evidence="2">Uncharacterized protein</fullName>
    </submittedName>
</protein>
<accession>A0A564Y7R4</accession>
<evidence type="ECO:0000256" key="1">
    <source>
        <dbReference type="SAM" id="Phobius"/>
    </source>
</evidence>
<gene>
    <name evidence="2" type="ORF">WMSIL1_LOCUS3631</name>
</gene>